<dbReference type="EnsemblPlants" id="ORUFI07G22850.1">
    <property type="protein sequence ID" value="ORUFI07G22850.1"/>
    <property type="gene ID" value="ORUFI07G22850"/>
</dbReference>
<dbReference type="AlphaFoldDB" id="A0A0E0QB43"/>
<dbReference type="Gramene" id="ORUFI07G22850.1">
    <property type="protein sequence ID" value="ORUFI07G22850.1"/>
    <property type="gene ID" value="ORUFI07G22850"/>
</dbReference>
<protein>
    <submittedName>
        <fullName evidence="1">Uncharacterized protein</fullName>
    </submittedName>
</protein>
<dbReference type="Proteomes" id="UP000008022">
    <property type="component" value="Unassembled WGS sequence"/>
</dbReference>
<evidence type="ECO:0000313" key="1">
    <source>
        <dbReference type="EnsemblPlants" id="ORUFI07G22850.1"/>
    </source>
</evidence>
<dbReference type="STRING" id="4529.A0A0E0QB43"/>
<evidence type="ECO:0000313" key="2">
    <source>
        <dbReference type="Proteomes" id="UP000008022"/>
    </source>
</evidence>
<organism evidence="1 2">
    <name type="scientific">Oryza rufipogon</name>
    <name type="common">Brownbeard rice</name>
    <name type="synonym">Asian wild rice</name>
    <dbReference type="NCBI Taxonomy" id="4529"/>
    <lineage>
        <taxon>Eukaryota</taxon>
        <taxon>Viridiplantae</taxon>
        <taxon>Streptophyta</taxon>
        <taxon>Embryophyta</taxon>
        <taxon>Tracheophyta</taxon>
        <taxon>Spermatophyta</taxon>
        <taxon>Magnoliopsida</taxon>
        <taxon>Liliopsida</taxon>
        <taxon>Poales</taxon>
        <taxon>Poaceae</taxon>
        <taxon>BOP clade</taxon>
        <taxon>Oryzoideae</taxon>
        <taxon>Oryzeae</taxon>
        <taxon>Oryzinae</taxon>
        <taxon>Oryza</taxon>
    </lineage>
</organism>
<reference evidence="1" key="2">
    <citation type="submission" date="2015-06" db="UniProtKB">
        <authorList>
            <consortium name="EnsemblPlants"/>
        </authorList>
    </citation>
    <scope>IDENTIFICATION</scope>
</reference>
<reference evidence="2" key="1">
    <citation type="submission" date="2013-06" db="EMBL/GenBank/DDBJ databases">
        <authorList>
            <person name="Zhao Q."/>
        </authorList>
    </citation>
    <scope>NUCLEOTIDE SEQUENCE</scope>
    <source>
        <strain evidence="2">cv. W1943</strain>
    </source>
</reference>
<accession>A0A0E0QB43</accession>
<proteinExistence type="predicted"/>
<name>A0A0E0QB43_ORYRU</name>
<dbReference type="HOGENOM" id="CLU_2945840_0_0_1"/>
<keyword evidence="2" id="KW-1185">Reference proteome</keyword>
<sequence>MSAAGQPLQLFGMEFEDGTILATLTGVTVVALLFTNSRPPPPFAAVAQNPTALPGAFSNL</sequence>